<dbReference type="VEuPathDB" id="FungiDB:BO97DRAFT_266866"/>
<dbReference type="OrthoDB" id="4501861at2759"/>
<dbReference type="Proteomes" id="UP000248961">
    <property type="component" value="Unassembled WGS sequence"/>
</dbReference>
<feature type="compositionally biased region" description="Polar residues" evidence="1">
    <location>
        <begin position="147"/>
        <end position="156"/>
    </location>
</feature>
<evidence type="ECO:0000256" key="1">
    <source>
        <dbReference type="SAM" id="MobiDB-lite"/>
    </source>
</evidence>
<keyword evidence="3" id="KW-1185">Reference proteome</keyword>
<feature type="compositionally biased region" description="Low complexity" evidence="1">
    <location>
        <begin position="96"/>
        <end position="119"/>
    </location>
</feature>
<accession>A0A395HHW5</accession>
<sequence>MIRSKPTRITLGDEDLRFHLQRLLARHTRLAEWHQHDQYLNGSDFDENEDDAFLESDSDLFSPPDFSPSRSVCGSNPDGFPEDSSSTPRGGGRGNNTGSRPAFPSEESTGSSSASASSSLDADQPVIVLSSSLSLLELGGSAADQGTADTRSEFQPSTESGDGSSSQSRIAAQGLYSPPGHYVIRESSLSHCITPARAGSDEVSCEDTGSHSLECDSQISLPSVSHTSLHQPELSSPAFRSVSSETRTMIPISSLLEEQTMRHSDSSQIHTPPGAVHEARGSSSEDKIHPEMAPVAQSEQSAEPTTLEANKSNAITDGVKKKSRALIRSTHDRLWRATMLNLQVIRQLPSLNRSLASSIPGVHPKW</sequence>
<feature type="region of interest" description="Disordered" evidence="1">
    <location>
        <begin position="42"/>
        <end position="121"/>
    </location>
</feature>
<gene>
    <name evidence="2" type="ORF">BO97DRAFT_266866</name>
</gene>
<dbReference type="RefSeq" id="XP_025546243.1">
    <property type="nucleotide sequence ID" value="XM_025690949.1"/>
</dbReference>
<dbReference type="EMBL" id="KZ824340">
    <property type="protein sequence ID" value="RAL07089.1"/>
    <property type="molecule type" value="Genomic_DNA"/>
</dbReference>
<feature type="compositionally biased region" description="Polar residues" evidence="1">
    <location>
        <begin position="297"/>
        <end position="311"/>
    </location>
</feature>
<organism evidence="2 3">
    <name type="scientific">Aspergillus homomorphus (strain CBS 101889)</name>
    <dbReference type="NCBI Taxonomy" id="1450537"/>
    <lineage>
        <taxon>Eukaryota</taxon>
        <taxon>Fungi</taxon>
        <taxon>Dikarya</taxon>
        <taxon>Ascomycota</taxon>
        <taxon>Pezizomycotina</taxon>
        <taxon>Eurotiomycetes</taxon>
        <taxon>Eurotiomycetidae</taxon>
        <taxon>Eurotiales</taxon>
        <taxon>Aspergillaceae</taxon>
        <taxon>Aspergillus</taxon>
        <taxon>Aspergillus subgen. Circumdati</taxon>
    </lineage>
</organism>
<feature type="region of interest" description="Disordered" evidence="1">
    <location>
        <begin position="260"/>
        <end position="311"/>
    </location>
</feature>
<feature type="region of interest" description="Disordered" evidence="1">
    <location>
        <begin position="143"/>
        <end position="169"/>
    </location>
</feature>
<feature type="compositionally biased region" description="Acidic residues" evidence="1">
    <location>
        <begin position="44"/>
        <end position="58"/>
    </location>
</feature>
<name>A0A395HHW5_ASPHC</name>
<proteinExistence type="predicted"/>
<evidence type="ECO:0000313" key="3">
    <source>
        <dbReference type="Proteomes" id="UP000248961"/>
    </source>
</evidence>
<reference evidence="2 3" key="1">
    <citation type="submission" date="2018-02" db="EMBL/GenBank/DDBJ databases">
        <title>The genomes of Aspergillus section Nigri reveals drivers in fungal speciation.</title>
        <authorList>
            <consortium name="DOE Joint Genome Institute"/>
            <person name="Vesth T.C."/>
            <person name="Nybo J."/>
            <person name="Theobald S."/>
            <person name="Brandl J."/>
            <person name="Frisvad J.C."/>
            <person name="Nielsen K.F."/>
            <person name="Lyhne E.K."/>
            <person name="Kogle M.E."/>
            <person name="Kuo A."/>
            <person name="Riley R."/>
            <person name="Clum A."/>
            <person name="Nolan M."/>
            <person name="Lipzen A."/>
            <person name="Salamov A."/>
            <person name="Henrissat B."/>
            <person name="Wiebenga A."/>
            <person name="De vries R.P."/>
            <person name="Grigoriev I.V."/>
            <person name="Mortensen U.H."/>
            <person name="Andersen M.R."/>
            <person name="Baker S.E."/>
        </authorList>
    </citation>
    <scope>NUCLEOTIDE SEQUENCE [LARGE SCALE GENOMIC DNA]</scope>
    <source>
        <strain evidence="2 3">CBS 101889</strain>
    </source>
</reference>
<feature type="compositionally biased region" description="Low complexity" evidence="1">
    <location>
        <begin position="59"/>
        <end position="71"/>
    </location>
</feature>
<feature type="compositionally biased region" description="Basic and acidic residues" evidence="1">
    <location>
        <begin position="277"/>
        <end position="290"/>
    </location>
</feature>
<protein>
    <submittedName>
        <fullName evidence="2">Uncharacterized protein</fullName>
    </submittedName>
</protein>
<dbReference type="AlphaFoldDB" id="A0A395HHW5"/>
<dbReference type="GeneID" id="37195238"/>
<feature type="compositionally biased region" description="Low complexity" evidence="1">
    <location>
        <begin position="157"/>
        <end position="168"/>
    </location>
</feature>
<evidence type="ECO:0000313" key="2">
    <source>
        <dbReference type="EMBL" id="RAL07089.1"/>
    </source>
</evidence>